<evidence type="ECO:0000256" key="3">
    <source>
        <dbReference type="ARBA" id="ARBA00022692"/>
    </source>
</evidence>
<accession>A0A7Y9J9N5</accession>
<feature type="region of interest" description="Disordered" evidence="6">
    <location>
        <begin position="1"/>
        <end position="29"/>
    </location>
</feature>
<dbReference type="Pfam" id="PF04024">
    <property type="entry name" value="PspC"/>
    <property type="match status" value="1"/>
</dbReference>
<name>A0A7Y9J9N5_9ACTN</name>
<dbReference type="EMBL" id="JACCBG010000001">
    <property type="protein sequence ID" value="NYD40795.1"/>
    <property type="molecule type" value="Genomic_DNA"/>
</dbReference>
<keyword evidence="3 7" id="KW-0812">Transmembrane</keyword>
<evidence type="ECO:0000259" key="8">
    <source>
        <dbReference type="Pfam" id="PF04024"/>
    </source>
</evidence>
<protein>
    <submittedName>
        <fullName evidence="9">Phage shock protein PspC (Stress-responsive transcriptional regulator)</fullName>
    </submittedName>
</protein>
<feature type="transmembrane region" description="Helical" evidence="7">
    <location>
        <begin position="61"/>
        <end position="87"/>
    </location>
</feature>
<comment type="caution">
    <text evidence="9">The sequence shown here is derived from an EMBL/GenBank/DDBJ whole genome shotgun (WGS) entry which is preliminary data.</text>
</comment>
<dbReference type="InterPro" id="IPR052027">
    <property type="entry name" value="PspC"/>
</dbReference>
<feature type="transmembrane region" description="Helical" evidence="7">
    <location>
        <begin position="107"/>
        <end position="124"/>
    </location>
</feature>
<evidence type="ECO:0000256" key="4">
    <source>
        <dbReference type="ARBA" id="ARBA00022989"/>
    </source>
</evidence>
<evidence type="ECO:0000256" key="6">
    <source>
        <dbReference type="SAM" id="MobiDB-lite"/>
    </source>
</evidence>
<evidence type="ECO:0000256" key="5">
    <source>
        <dbReference type="ARBA" id="ARBA00023136"/>
    </source>
</evidence>
<feature type="compositionally biased region" description="Low complexity" evidence="6">
    <location>
        <begin position="1"/>
        <end position="14"/>
    </location>
</feature>
<feature type="compositionally biased region" description="Low complexity" evidence="6">
    <location>
        <begin position="165"/>
        <end position="175"/>
    </location>
</feature>
<dbReference type="PANTHER" id="PTHR33885">
    <property type="entry name" value="PHAGE SHOCK PROTEIN C"/>
    <property type="match status" value="1"/>
</dbReference>
<evidence type="ECO:0000256" key="7">
    <source>
        <dbReference type="SAM" id="Phobius"/>
    </source>
</evidence>
<dbReference type="GO" id="GO:0005886">
    <property type="term" value="C:plasma membrane"/>
    <property type="evidence" value="ECO:0007669"/>
    <property type="project" value="UniProtKB-SubCell"/>
</dbReference>
<dbReference type="AlphaFoldDB" id="A0A7Y9J9N5"/>
<dbReference type="InterPro" id="IPR007168">
    <property type="entry name" value="Phageshock_PspC_N"/>
</dbReference>
<feature type="domain" description="Phage shock protein PspC N-terminal" evidence="8">
    <location>
        <begin position="35"/>
        <end position="91"/>
    </location>
</feature>
<keyword evidence="2" id="KW-1003">Cell membrane</keyword>
<feature type="transmembrane region" description="Helical" evidence="7">
    <location>
        <begin position="189"/>
        <end position="208"/>
    </location>
</feature>
<organism evidence="9 10">
    <name type="scientific">Nocardioides panaciterrulae</name>
    <dbReference type="NCBI Taxonomy" id="661492"/>
    <lineage>
        <taxon>Bacteria</taxon>
        <taxon>Bacillati</taxon>
        <taxon>Actinomycetota</taxon>
        <taxon>Actinomycetes</taxon>
        <taxon>Propionibacteriales</taxon>
        <taxon>Nocardioidaceae</taxon>
        <taxon>Nocardioides</taxon>
    </lineage>
</organism>
<reference evidence="9 10" key="1">
    <citation type="submission" date="2020-07" db="EMBL/GenBank/DDBJ databases">
        <title>Sequencing the genomes of 1000 actinobacteria strains.</title>
        <authorList>
            <person name="Klenk H.-P."/>
        </authorList>
    </citation>
    <scope>NUCLEOTIDE SEQUENCE [LARGE SCALE GENOMIC DNA]</scope>
    <source>
        <strain evidence="9 10">DSM 21350</strain>
    </source>
</reference>
<gene>
    <name evidence="9" type="ORF">BJZ21_000878</name>
</gene>
<evidence type="ECO:0000256" key="1">
    <source>
        <dbReference type="ARBA" id="ARBA00004162"/>
    </source>
</evidence>
<keyword evidence="10" id="KW-1185">Reference proteome</keyword>
<feature type="compositionally biased region" description="Basic and acidic residues" evidence="6">
    <location>
        <begin position="17"/>
        <end position="29"/>
    </location>
</feature>
<comment type="subcellular location">
    <subcellularLocation>
        <location evidence="1">Cell membrane</location>
        <topology evidence="1">Single-pass membrane protein</topology>
    </subcellularLocation>
</comment>
<keyword evidence="5 7" id="KW-0472">Membrane</keyword>
<feature type="region of interest" description="Disordered" evidence="6">
    <location>
        <begin position="153"/>
        <end position="181"/>
    </location>
</feature>
<keyword evidence="4 7" id="KW-1133">Transmembrane helix</keyword>
<feature type="transmembrane region" description="Helical" evidence="7">
    <location>
        <begin position="130"/>
        <end position="146"/>
    </location>
</feature>
<proteinExistence type="predicted"/>
<dbReference type="PANTHER" id="PTHR33885:SF3">
    <property type="entry name" value="PHAGE SHOCK PROTEIN C"/>
    <property type="match status" value="1"/>
</dbReference>
<dbReference type="Proteomes" id="UP000535511">
    <property type="component" value="Unassembled WGS sequence"/>
</dbReference>
<evidence type="ECO:0000256" key="2">
    <source>
        <dbReference type="ARBA" id="ARBA00022475"/>
    </source>
</evidence>
<dbReference type="RefSeq" id="WP_179662630.1">
    <property type="nucleotide sequence ID" value="NZ_JACCBG010000001.1"/>
</dbReference>
<evidence type="ECO:0000313" key="10">
    <source>
        <dbReference type="Proteomes" id="UP000535511"/>
    </source>
</evidence>
<sequence>MTTTPPEAPAAGPTGEPPRDEGPRVTAEEVRDLGRLRRSRTDRKVAGVAGGLARHLDIDPVILRVAFVVLVFFGGAGLILYGACWLLVPEEGAAAAPLHLDDRSRTVALVIAGLVAVAALVGNSFGRFGFPWPLAVVALVAVLFLTRRDARRAGAPAPPPPPDAPAFGTPAGAAWTPPPARPPRRRGPVLFWFTLALIVLAEGALGTVDLAGVHVAGSAYPALALGLTAAMLLLGAFWGRAGGLILLGLVSAVGLGLTSGAEHWSGTTVRAHPGTAAAVHDSYAVDAGEVVLDLTGVSDLDALDGRTVRVRGDVGHLEVIVPDGLAVRAHAEVHGPGDIRLFGGDDGGVDISRTARVPAGTGAPHLTIDADLSVGQIEVHQR</sequence>
<feature type="transmembrane region" description="Helical" evidence="7">
    <location>
        <begin position="220"/>
        <end position="239"/>
    </location>
</feature>
<evidence type="ECO:0000313" key="9">
    <source>
        <dbReference type="EMBL" id="NYD40795.1"/>
    </source>
</evidence>